<dbReference type="AlphaFoldDB" id="A0AA47PBA9"/>
<evidence type="ECO:0000256" key="1">
    <source>
        <dbReference type="SAM" id="MobiDB-lite"/>
    </source>
</evidence>
<name>A0AA47PBA9_MERPO</name>
<feature type="compositionally biased region" description="Polar residues" evidence="1">
    <location>
        <begin position="388"/>
        <end position="400"/>
    </location>
</feature>
<dbReference type="Proteomes" id="UP001174136">
    <property type="component" value="Unassembled WGS sequence"/>
</dbReference>
<dbReference type="PANTHER" id="PTHR46013:SF4">
    <property type="entry name" value="B-CELL RECEPTOR CD22-RELATED"/>
    <property type="match status" value="1"/>
</dbReference>
<feature type="domain" description="Ig-like" evidence="3">
    <location>
        <begin position="199"/>
        <end position="290"/>
    </location>
</feature>
<feature type="domain" description="Ig-like" evidence="3">
    <location>
        <begin position="124"/>
        <end position="192"/>
    </location>
</feature>
<dbReference type="CDD" id="cd00096">
    <property type="entry name" value="Ig"/>
    <property type="match status" value="1"/>
</dbReference>
<evidence type="ECO:0000313" key="5">
    <source>
        <dbReference type="Proteomes" id="UP001174136"/>
    </source>
</evidence>
<feature type="chain" id="PRO_5041216847" evidence="2">
    <location>
        <begin position="18"/>
        <end position="481"/>
    </location>
</feature>
<dbReference type="Pfam" id="PF13927">
    <property type="entry name" value="Ig_3"/>
    <property type="match status" value="1"/>
</dbReference>
<protein>
    <submittedName>
        <fullName evidence="4">Schwann cell myelin protein</fullName>
    </submittedName>
</protein>
<gene>
    <name evidence="4" type="primary">SMP</name>
    <name evidence="4" type="ORF">N1851_002064</name>
</gene>
<feature type="region of interest" description="Disordered" evidence="1">
    <location>
        <begin position="363"/>
        <end position="400"/>
    </location>
</feature>
<comment type="caution">
    <text evidence="4">The sequence shown here is derived from an EMBL/GenBank/DDBJ whole genome shotgun (WGS) entry which is preliminary data.</text>
</comment>
<dbReference type="Pfam" id="PF07686">
    <property type="entry name" value="V-set"/>
    <property type="match status" value="1"/>
</dbReference>
<dbReference type="InterPro" id="IPR003599">
    <property type="entry name" value="Ig_sub"/>
</dbReference>
<reference evidence="4" key="1">
    <citation type="journal article" date="2023" name="Front. Mar. Sci.">
        <title>A new Merluccius polli reference genome to investigate the effects of global change in West African waters.</title>
        <authorList>
            <person name="Mateo J.L."/>
            <person name="Blanco-Fernandez C."/>
            <person name="Garcia-Vazquez E."/>
            <person name="Machado-Schiaffino G."/>
        </authorList>
    </citation>
    <scope>NUCLEOTIDE SEQUENCE</scope>
    <source>
        <strain evidence="4">C29</strain>
        <tissue evidence="4">Fin</tissue>
    </source>
</reference>
<dbReference type="SMART" id="SM00408">
    <property type="entry name" value="IGc2"/>
    <property type="match status" value="1"/>
</dbReference>
<dbReference type="InterPro" id="IPR036179">
    <property type="entry name" value="Ig-like_dom_sf"/>
</dbReference>
<dbReference type="InterPro" id="IPR003598">
    <property type="entry name" value="Ig_sub2"/>
</dbReference>
<dbReference type="InterPro" id="IPR007110">
    <property type="entry name" value="Ig-like_dom"/>
</dbReference>
<dbReference type="InterPro" id="IPR013783">
    <property type="entry name" value="Ig-like_fold"/>
</dbReference>
<accession>A0AA47PBA9</accession>
<dbReference type="PROSITE" id="PS50835">
    <property type="entry name" value="IG_LIKE"/>
    <property type="match status" value="2"/>
</dbReference>
<keyword evidence="5" id="KW-1185">Reference proteome</keyword>
<dbReference type="SUPFAM" id="SSF48726">
    <property type="entry name" value="Immunoglobulin"/>
    <property type="match status" value="3"/>
</dbReference>
<evidence type="ECO:0000313" key="4">
    <source>
        <dbReference type="EMBL" id="KAK0155585.1"/>
    </source>
</evidence>
<organism evidence="4 5">
    <name type="scientific">Merluccius polli</name>
    <name type="common">Benguela hake</name>
    <name type="synonym">Merluccius cadenati</name>
    <dbReference type="NCBI Taxonomy" id="89951"/>
    <lineage>
        <taxon>Eukaryota</taxon>
        <taxon>Metazoa</taxon>
        <taxon>Chordata</taxon>
        <taxon>Craniata</taxon>
        <taxon>Vertebrata</taxon>
        <taxon>Euteleostomi</taxon>
        <taxon>Actinopterygii</taxon>
        <taxon>Neopterygii</taxon>
        <taxon>Teleostei</taxon>
        <taxon>Neoteleostei</taxon>
        <taxon>Acanthomorphata</taxon>
        <taxon>Zeiogadaria</taxon>
        <taxon>Gadariae</taxon>
        <taxon>Gadiformes</taxon>
        <taxon>Gadoidei</taxon>
        <taxon>Merlucciidae</taxon>
        <taxon>Merluccius</taxon>
    </lineage>
</organism>
<dbReference type="PANTHER" id="PTHR46013">
    <property type="entry name" value="VASCULAR CELL ADHESION MOLECULE 1"/>
    <property type="match status" value="1"/>
</dbReference>
<evidence type="ECO:0000259" key="3">
    <source>
        <dbReference type="PROSITE" id="PS50835"/>
    </source>
</evidence>
<sequence length="481" mass="52994">MTRTSLGILLIIQGVWSQDWAVIFLSHCALRGTSVTIQCSYRYPPKQRVTSVTWFRGKDPYRYLTPLDFDSLPRFEYLGDKIGNCTLQINDLRISDQGAYFFEFKTNSDSWMSRTYSELTVKGQKVTADVPTVVKEGDMVRLICKTLCSLPLANPVWSRDGKPVARSRFQARLEDAGSYQCAVKGRRSDTVALDVQYLPRNTTVRVEPPGEVPSGSSVNLTCSSVANPLVRSYTWWWYRGTAPPPASDMLVQVGTGQVLHLPSLEASQTGHYLCQARNRLGGHNSSALLKMGDTTLGLHRICVHPIRSRSHRLCGTRDCGGLPLVMRVAASRPSGESLNSTTNPSDANPMYINIHLSPLYNQSLTPSQGLSDVHRHDSAQRVAASRPSGESLNSTTNPSDANPMYINIHLSPLHNQSLTPSQGLSDVHRHDSAQEGELAYSTIGHFTETTPVKPSDSYINLPFQSTEAGDAGHAVIYNMVA</sequence>
<dbReference type="InterPro" id="IPR013106">
    <property type="entry name" value="Ig_V-set"/>
</dbReference>
<dbReference type="SMART" id="SM00409">
    <property type="entry name" value="IG"/>
    <property type="match status" value="3"/>
</dbReference>
<dbReference type="EMBL" id="JAOPHQ010000283">
    <property type="protein sequence ID" value="KAK0155585.1"/>
    <property type="molecule type" value="Genomic_DNA"/>
</dbReference>
<proteinExistence type="predicted"/>
<feature type="signal peptide" evidence="2">
    <location>
        <begin position="1"/>
        <end position="17"/>
    </location>
</feature>
<dbReference type="Gene3D" id="2.60.40.10">
    <property type="entry name" value="Immunoglobulins"/>
    <property type="match status" value="3"/>
</dbReference>
<evidence type="ECO:0000256" key="2">
    <source>
        <dbReference type="SAM" id="SignalP"/>
    </source>
</evidence>
<keyword evidence="2" id="KW-0732">Signal</keyword>